<keyword evidence="2" id="KW-1185">Reference proteome</keyword>
<reference evidence="1 2" key="1">
    <citation type="submission" date="2021-06" db="EMBL/GenBank/DDBJ databases">
        <authorList>
            <person name="Kallberg Y."/>
            <person name="Tangrot J."/>
            <person name="Rosling A."/>
        </authorList>
    </citation>
    <scope>NUCLEOTIDE SEQUENCE [LARGE SCALE GENOMIC DNA]</scope>
    <source>
        <strain evidence="1 2">120-4 pot B 10/14</strain>
    </source>
</reference>
<dbReference type="EMBL" id="CAJVQB010011663">
    <property type="protein sequence ID" value="CAG8749503.1"/>
    <property type="molecule type" value="Genomic_DNA"/>
</dbReference>
<evidence type="ECO:0000313" key="1">
    <source>
        <dbReference type="EMBL" id="CAG8749503.1"/>
    </source>
</evidence>
<proteinExistence type="predicted"/>
<dbReference type="Proteomes" id="UP000789901">
    <property type="component" value="Unassembled WGS sequence"/>
</dbReference>
<feature type="non-terminal residue" evidence="1">
    <location>
        <position position="79"/>
    </location>
</feature>
<comment type="caution">
    <text evidence="1">The sequence shown here is derived from an EMBL/GenBank/DDBJ whole genome shotgun (WGS) entry which is preliminary data.</text>
</comment>
<organism evidence="1 2">
    <name type="scientific">Gigaspora margarita</name>
    <dbReference type="NCBI Taxonomy" id="4874"/>
    <lineage>
        <taxon>Eukaryota</taxon>
        <taxon>Fungi</taxon>
        <taxon>Fungi incertae sedis</taxon>
        <taxon>Mucoromycota</taxon>
        <taxon>Glomeromycotina</taxon>
        <taxon>Glomeromycetes</taxon>
        <taxon>Diversisporales</taxon>
        <taxon>Gigasporaceae</taxon>
        <taxon>Gigaspora</taxon>
    </lineage>
</organism>
<name>A0ABN7VA83_GIGMA</name>
<sequence>MSSFDSKTEMHAGIDLYQKYELNNAYLKFKNIIEKTPINNNFYNIALYYFSKCILKLRKKEEISKVYENIEHLENFCKQ</sequence>
<evidence type="ECO:0000313" key="2">
    <source>
        <dbReference type="Proteomes" id="UP000789901"/>
    </source>
</evidence>
<gene>
    <name evidence="1" type="ORF">GMARGA_LOCUS16221</name>
</gene>
<protein>
    <submittedName>
        <fullName evidence="1">24946_t:CDS:1</fullName>
    </submittedName>
</protein>
<accession>A0ABN7VA83</accession>